<dbReference type="EMBL" id="JBHUEY010000001">
    <property type="protein sequence ID" value="MFD1784340.1"/>
    <property type="molecule type" value="Genomic_DNA"/>
</dbReference>
<sequence length="200" mass="21568">MANERLDGCRVAVLATDGFEQVELTKPVEALKQAGAQVEVIAPKGGQIQGYNHHDKGDMIPVDRQLSEADPEAYQALVLPGGVINPDQLRLEPEAIEFIRSFVQSAKPIAAICHGPWTLIDAGGVQGRRMTSWPSLKTDLTNAGAQWEDSEVVTDRGLVTSRKPDDLPAFCAKMIEEFAEGSHANRGARAQPGGEARPSM</sequence>
<dbReference type="Proteomes" id="UP001597237">
    <property type="component" value="Unassembled WGS sequence"/>
</dbReference>
<dbReference type="Gene3D" id="3.40.50.880">
    <property type="match status" value="1"/>
</dbReference>
<protein>
    <submittedName>
        <fullName evidence="4">Type 1 glutamine amidotransferase domain-containing protein</fullName>
    </submittedName>
</protein>
<dbReference type="SUPFAM" id="SSF52317">
    <property type="entry name" value="Class I glutamine amidotransferase-like"/>
    <property type="match status" value="1"/>
</dbReference>
<reference evidence="5" key="1">
    <citation type="journal article" date="2019" name="Int. J. Syst. Evol. Microbiol.">
        <title>The Global Catalogue of Microorganisms (GCM) 10K type strain sequencing project: providing services to taxonomists for standard genome sequencing and annotation.</title>
        <authorList>
            <consortium name="The Broad Institute Genomics Platform"/>
            <consortium name="The Broad Institute Genome Sequencing Center for Infectious Disease"/>
            <person name="Wu L."/>
            <person name="Ma J."/>
        </authorList>
    </citation>
    <scope>NUCLEOTIDE SEQUENCE [LARGE SCALE GENOMIC DNA]</scope>
    <source>
        <strain evidence="5">DFY28</strain>
    </source>
</reference>
<dbReference type="NCBIfam" id="TIGR01382">
    <property type="entry name" value="PfpI"/>
    <property type="match status" value="1"/>
</dbReference>
<evidence type="ECO:0000256" key="2">
    <source>
        <dbReference type="SAM" id="MobiDB-lite"/>
    </source>
</evidence>
<dbReference type="InterPro" id="IPR029062">
    <property type="entry name" value="Class_I_gatase-like"/>
</dbReference>
<proteinExistence type="inferred from homology"/>
<keyword evidence="4" id="KW-0315">Glutamine amidotransferase</keyword>
<dbReference type="PANTHER" id="PTHR42733">
    <property type="entry name" value="DJ-1 PROTEIN"/>
    <property type="match status" value="1"/>
</dbReference>
<dbReference type="PROSITE" id="PS51276">
    <property type="entry name" value="PEPTIDASE_C56_PFPI"/>
    <property type="match status" value="1"/>
</dbReference>
<comment type="caution">
    <text evidence="4">The sequence shown here is derived from an EMBL/GenBank/DDBJ whole genome shotgun (WGS) entry which is preliminary data.</text>
</comment>
<dbReference type="InterPro" id="IPR002818">
    <property type="entry name" value="DJ-1/PfpI"/>
</dbReference>
<dbReference type="RefSeq" id="WP_377283710.1">
    <property type="nucleotide sequence ID" value="NZ_JBHRSI010000009.1"/>
</dbReference>
<feature type="domain" description="DJ-1/PfpI" evidence="3">
    <location>
        <begin position="10"/>
        <end position="177"/>
    </location>
</feature>
<feature type="region of interest" description="Disordered" evidence="2">
    <location>
        <begin position="181"/>
        <end position="200"/>
    </location>
</feature>
<dbReference type="CDD" id="cd03134">
    <property type="entry name" value="GATase1_PfpI_like"/>
    <property type="match status" value="1"/>
</dbReference>
<name>A0ABW4N6S1_9CAUL</name>
<dbReference type="InterPro" id="IPR006286">
    <property type="entry name" value="C56_PfpI-like"/>
</dbReference>
<evidence type="ECO:0000256" key="1">
    <source>
        <dbReference type="ARBA" id="ARBA00008542"/>
    </source>
</evidence>
<gene>
    <name evidence="4" type="ORF">ACFSC0_13115</name>
</gene>
<evidence type="ECO:0000313" key="5">
    <source>
        <dbReference type="Proteomes" id="UP001597237"/>
    </source>
</evidence>
<comment type="similarity">
    <text evidence="1">Belongs to the peptidase C56 family.</text>
</comment>
<dbReference type="PANTHER" id="PTHR42733:SF12">
    <property type="entry name" value="PROTEINASE"/>
    <property type="match status" value="1"/>
</dbReference>
<evidence type="ECO:0000259" key="3">
    <source>
        <dbReference type="Pfam" id="PF01965"/>
    </source>
</evidence>
<organism evidence="4 5">
    <name type="scientific">Phenylobacterium terrae</name>
    <dbReference type="NCBI Taxonomy" id="2665495"/>
    <lineage>
        <taxon>Bacteria</taxon>
        <taxon>Pseudomonadati</taxon>
        <taxon>Pseudomonadota</taxon>
        <taxon>Alphaproteobacteria</taxon>
        <taxon>Caulobacterales</taxon>
        <taxon>Caulobacteraceae</taxon>
        <taxon>Phenylobacterium</taxon>
    </lineage>
</organism>
<accession>A0ABW4N6S1</accession>
<dbReference type="Pfam" id="PF01965">
    <property type="entry name" value="DJ-1_PfpI"/>
    <property type="match status" value="1"/>
</dbReference>
<keyword evidence="5" id="KW-1185">Reference proteome</keyword>
<evidence type="ECO:0000313" key="4">
    <source>
        <dbReference type="EMBL" id="MFD1784340.1"/>
    </source>
</evidence>